<dbReference type="NCBIfam" id="NF008124">
    <property type="entry name" value="PRK10872.1"/>
    <property type="match status" value="1"/>
</dbReference>
<keyword evidence="10" id="KW-1185">Reference proteome</keyword>
<dbReference type="Pfam" id="PF13291">
    <property type="entry name" value="ACT_4"/>
    <property type="match status" value="1"/>
</dbReference>
<dbReference type="RefSeq" id="WP_235312091.1">
    <property type="nucleotide sequence ID" value="NZ_JAKGAS010000004.1"/>
</dbReference>
<dbReference type="Gene3D" id="1.10.3210.10">
    <property type="entry name" value="Hypothetical protein af1432"/>
    <property type="match status" value="1"/>
</dbReference>
<protein>
    <recommendedName>
        <fullName evidence="1">GTP pyrophosphokinase</fullName>
    </recommendedName>
    <alternativeName>
        <fullName evidence="4">(p)ppGpp synthase</fullName>
    </alternativeName>
    <alternativeName>
        <fullName evidence="3">ATP:GTP 3'-pyrophosphotransferase</fullName>
    </alternativeName>
    <alternativeName>
        <fullName evidence="5">ppGpp synthase I</fullName>
    </alternativeName>
</protein>
<name>A0ABS9D7L7_9ALTE</name>
<evidence type="ECO:0000256" key="2">
    <source>
        <dbReference type="ARBA" id="ARBA00025704"/>
    </source>
</evidence>
<keyword evidence="9" id="KW-0808">Transferase</keyword>
<dbReference type="SUPFAM" id="SSF81271">
    <property type="entry name" value="TGS-like"/>
    <property type="match status" value="1"/>
</dbReference>
<dbReference type="PANTHER" id="PTHR21262:SF31">
    <property type="entry name" value="GTP PYROPHOSPHOKINASE"/>
    <property type="match status" value="1"/>
</dbReference>
<dbReference type="InterPro" id="IPR012676">
    <property type="entry name" value="TGS-like"/>
</dbReference>
<evidence type="ECO:0000259" key="7">
    <source>
        <dbReference type="PROSITE" id="PS51671"/>
    </source>
</evidence>
<dbReference type="Pfam" id="PF02824">
    <property type="entry name" value="TGS"/>
    <property type="match status" value="1"/>
</dbReference>
<dbReference type="InterPro" id="IPR002912">
    <property type="entry name" value="ACT_dom"/>
</dbReference>
<dbReference type="InterPro" id="IPR012675">
    <property type="entry name" value="Beta-grasp_dom_sf"/>
</dbReference>
<dbReference type="CDD" id="cd05399">
    <property type="entry name" value="NT_Rel-Spo_like"/>
    <property type="match status" value="1"/>
</dbReference>
<feature type="domain" description="ACT" evidence="7">
    <location>
        <begin position="647"/>
        <end position="722"/>
    </location>
</feature>
<dbReference type="InterPro" id="IPR045865">
    <property type="entry name" value="ACT-like_dom_sf"/>
</dbReference>
<evidence type="ECO:0000256" key="6">
    <source>
        <dbReference type="RuleBase" id="RU003847"/>
    </source>
</evidence>
<dbReference type="InterPro" id="IPR033655">
    <property type="entry name" value="TGS_RelA/SpoT"/>
</dbReference>
<dbReference type="InterPro" id="IPR045600">
    <property type="entry name" value="RelA/SpoT_AH_RIS"/>
</dbReference>
<feature type="domain" description="TGS" evidence="8">
    <location>
        <begin position="390"/>
        <end position="451"/>
    </location>
</feature>
<dbReference type="SMART" id="SM00954">
    <property type="entry name" value="RelA_SpoT"/>
    <property type="match status" value="1"/>
</dbReference>
<reference evidence="9 10" key="1">
    <citation type="submission" date="2022-01" db="EMBL/GenBank/DDBJ databases">
        <title>Paraglaciecola sp. G1-23.</title>
        <authorList>
            <person name="Jin M.S."/>
            <person name="Han D.M."/>
            <person name="Kim H.M."/>
            <person name="Jeon C.O."/>
        </authorList>
    </citation>
    <scope>NUCLEOTIDE SEQUENCE [LARGE SCALE GENOMIC DNA]</scope>
    <source>
        <strain evidence="9 10">G1-23</strain>
    </source>
</reference>
<dbReference type="Pfam" id="PF13328">
    <property type="entry name" value="HD_4"/>
    <property type="match status" value="1"/>
</dbReference>
<dbReference type="InterPro" id="IPR004095">
    <property type="entry name" value="TGS"/>
</dbReference>
<comment type="pathway">
    <text evidence="2">Purine metabolism.</text>
</comment>
<dbReference type="InterPro" id="IPR043519">
    <property type="entry name" value="NT_sf"/>
</dbReference>
<comment type="caution">
    <text evidence="9">The sequence shown here is derived from an EMBL/GenBank/DDBJ whole genome shotgun (WGS) entry which is preliminary data.</text>
</comment>
<dbReference type="PANTHER" id="PTHR21262">
    <property type="entry name" value="GUANOSINE-3',5'-BIS DIPHOSPHATE 3'-PYROPHOSPHOHYDROLASE"/>
    <property type="match status" value="1"/>
</dbReference>
<evidence type="ECO:0000256" key="4">
    <source>
        <dbReference type="ARBA" id="ARBA00032407"/>
    </source>
</evidence>
<evidence type="ECO:0000256" key="5">
    <source>
        <dbReference type="ARBA" id="ARBA00033308"/>
    </source>
</evidence>
<dbReference type="PROSITE" id="PS51671">
    <property type="entry name" value="ACT"/>
    <property type="match status" value="1"/>
</dbReference>
<comment type="function">
    <text evidence="6">In eubacteria ppGpp (guanosine 3'-diphosphate 5'-diphosphate) is a mediator of the stringent response that coordinates a variety of cellular activities in response to changes in nutritional abundance.</text>
</comment>
<evidence type="ECO:0000313" key="9">
    <source>
        <dbReference type="EMBL" id="MCF2948360.1"/>
    </source>
</evidence>
<gene>
    <name evidence="9" type="primary">relA</name>
    <name evidence="9" type="ORF">L0668_09600</name>
</gene>
<dbReference type="Gene3D" id="3.10.20.30">
    <property type="match status" value="1"/>
</dbReference>
<evidence type="ECO:0000313" key="10">
    <source>
        <dbReference type="Proteomes" id="UP001521137"/>
    </source>
</evidence>
<dbReference type="SUPFAM" id="SSF109604">
    <property type="entry name" value="HD-domain/PDEase-like"/>
    <property type="match status" value="1"/>
</dbReference>
<proteinExistence type="inferred from homology"/>
<dbReference type="EMBL" id="JAKGAS010000004">
    <property type="protein sequence ID" value="MCF2948360.1"/>
    <property type="molecule type" value="Genomic_DNA"/>
</dbReference>
<dbReference type="InterPro" id="IPR004811">
    <property type="entry name" value="RelA/Spo_fam"/>
</dbReference>
<dbReference type="GO" id="GO:0008728">
    <property type="term" value="F:GTP diphosphokinase activity"/>
    <property type="evidence" value="ECO:0007669"/>
    <property type="project" value="UniProtKB-EC"/>
</dbReference>
<dbReference type="InterPro" id="IPR007685">
    <property type="entry name" value="RelA_SpoT"/>
</dbReference>
<accession>A0ABS9D7L7</accession>
<dbReference type="Pfam" id="PF04607">
    <property type="entry name" value="RelA_SpoT"/>
    <property type="match status" value="1"/>
</dbReference>
<evidence type="ECO:0000259" key="8">
    <source>
        <dbReference type="PROSITE" id="PS51880"/>
    </source>
</evidence>
<dbReference type="SUPFAM" id="SSF81301">
    <property type="entry name" value="Nucleotidyltransferase"/>
    <property type="match status" value="1"/>
</dbReference>
<comment type="similarity">
    <text evidence="6">Belongs to the relA/spoT family.</text>
</comment>
<evidence type="ECO:0000256" key="1">
    <source>
        <dbReference type="ARBA" id="ARBA00019852"/>
    </source>
</evidence>
<dbReference type="NCBIfam" id="TIGR00691">
    <property type="entry name" value="spoT_relA"/>
    <property type="match status" value="1"/>
</dbReference>
<dbReference type="Gene3D" id="3.30.70.260">
    <property type="match status" value="1"/>
</dbReference>
<dbReference type="Pfam" id="PF19296">
    <property type="entry name" value="RelA_AH_RIS"/>
    <property type="match status" value="1"/>
</dbReference>
<dbReference type="PROSITE" id="PS51880">
    <property type="entry name" value="TGS"/>
    <property type="match status" value="1"/>
</dbReference>
<dbReference type="Proteomes" id="UP001521137">
    <property type="component" value="Unassembled WGS sequence"/>
</dbReference>
<dbReference type="SUPFAM" id="SSF55021">
    <property type="entry name" value="ACT-like"/>
    <property type="match status" value="1"/>
</dbReference>
<evidence type="ECO:0000256" key="3">
    <source>
        <dbReference type="ARBA" id="ARBA00029754"/>
    </source>
</evidence>
<dbReference type="Gene3D" id="3.30.460.10">
    <property type="entry name" value="Beta Polymerase, domain 2"/>
    <property type="match status" value="1"/>
</dbReference>
<dbReference type="CDD" id="cd01668">
    <property type="entry name" value="TGS_RSH"/>
    <property type="match status" value="1"/>
</dbReference>
<sequence length="722" mass="82367">MVSIRKVHEEQRPPFDEWLAQLNLPDTTKQKLRDVSDTPEILLIGQEMVEILHELHMDDETLQAALVYPYCEVHQLNEEQIKEQFGEGIQKLIIGIRRMDAIKSLHTRANSGKKNSEAQIDNVRRMLLAMVEDVRAVVLKLAERICTLQSVKNEDEETRVLVARECATIYAPLANRLGIGQLKWELEDHSFRYLHPLTYKKIAKLLDEKRTDREQYIEDFVGDLQAALDAQNIKAKVYGRPKHIYSIWKKMQKKHLSFDQLYDIRAVRIIAERLQDCYAALGVVHSHWKHIPKEFDDYIATPKPNGYQSIHTVTLGKLGKTIEIQIRTKQMHDDAELGVAAHWRYKEGASVSRSGYEERINWLRKILLWQEEVSDSGDIVEELRSQVFDDRVYVFTPNGDVVDLPLGSTPLDFAYYIHSNVGHRCNGAKVGGRIVPFTYQLQTGDQVEILTGKKSNPSRDWMHQGLGYVYSSRARAKIQTYFKKQDKDKNIHAGKDMLDRELVKLSIDPKEASDATERFNMQNLDDLYAAIGGGDIRIMQVVHFLQQKHAPEPELDLDPRIKPRKPQSAKLKKDSIVVEGVGNLMNQIARCCQPLPGEDILGYITQGRGVSVHREDCEQLNHLLDSHPERQIEVNWASDLEAAFLAKLQVLSTDRAGVLRDVTTVLANEKASLLGVNSSSDTRNNTAKIELTLEVKNLGTLSKTITRIQQVKGVLDVFKVDK</sequence>
<dbReference type="CDD" id="cd04876">
    <property type="entry name" value="ACT_RelA-SpoT"/>
    <property type="match status" value="1"/>
</dbReference>
<organism evidence="9 10">
    <name type="scientific">Paraglaciecola algarum</name>
    <dbReference type="NCBI Taxonomy" id="3050085"/>
    <lineage>
        <taxon>Bacteria</taxon>
        <taxon>Pseudomonadati</taxon>
        <taxon>Pseudomonadota</taxon>
        <taxon>Gammaproteobacteria</taxon>
        <taxon>Alteromonadales</taxon>
        <taxon>Alteromonadaceae</taxon>
        <taxon>Paraglaciecola</taxon>
    </lineage>
</organism>